<feature type="compositionally biased region" description="Low complexity" evidence="4">
    <location>
        <begin position="94"/>
        <end position="104"/>
    </location>
</feature>
<proteinExistence type="predicted"/>
<keyword evidence="2" id="KW-0863">Zinc-finger</keyword>
<evidence type="ECO:0000256" key="1">
    <source>
        <dbReference type="ARBA" id="ARBA00022723"/>
    </source>
</evidence>
<name>A0A9P5SS06_9FUNG</name>
<feature type="region of interest" description="Disordered" evidence="4">
    <location>
        <begin position="20"/>
        <end position="191"/>
    </location>
</feature>
<reference evidence="5" key="1">
    <citation type="journal article" date="2020" name="Fungal Divers.">
        <title>Resolving the Mortierellaceae phylogeny through synthesis of multi-gene phylogenetics and phylogenomics.</title>
        <authorList>
            <person name="Vandepol N."/>
            <person name="Liber J."/>
            <person name="Desiro A."/>
            <person name="Na H."/>
            <person name="Kennedy M."/>
            <person name="Barry K."/>
            <person name="Grigoriev I.V."/>
            <person name="Miller A.N."/>
            <person name="O'Donnell K."/>
            <person name="Stajich J.E."/>
            <person name="Bonito G."/>
        </authorList>
    </citation>
    <scope>NUCLEOTIDE SEQUENCE</scope>
    <source>
        <strain evidence="5">NVP1</strain>
    </source>
</reference>
<accession>A0A9P5SS06</accession>
<feature type="compositionally biased region" description="Pro residues" evidence="4">
    <location>
        <begin position="156"/>
        <end position="170"/>
    </location>
</feature>
<keyword evidence="3" id="KW-0862">Zinc</keyword>
<keyword evidence="1" id="KW-0479">Metal-binding</keyword>
<protein>
    <recommendedName>
        <fullName evidence="7">ZZ-type domain-containing protein</fullName>
    </recommendedName>
</protein>
<feature type="compositionally biased region" description="Polar residues" evidence="4">
    <location>
        <begin position="45"/>
        <end position="57"/>
    </location>
</feature>
<evidence type="ECO:0000256" key="3">
    <source>
        <dbReference type="ARBA" id="ARBA00022833"/>
    </source>
</evidence>
<dbReference type="InterPro" id="IPR043145">
    <property type="entry name" value="Znf_ZZ_sf"/>
</dbReference>
<evidence type="ECO:0000313" key="5">
    <source>
        <dbReference type="EMBL" id="KAF9337162.1"/>
    </source>
</evidence>
<evidence type="ECO:0000313" key="6">
    <source>
        <dbReference type="Proteomes" id="UP000696485"/>
    </source>
</evidence>
<sequence>MASPQYRLPYVQEARQNTVQSMPVYPTLSSPSPTTSLAYPMPVSTPVQSYTTQQQTYPLLPMSSPTSSHSSQGYPVLPTNSGFPSPASTHSYNYPPSTQPYSGPQYPPQPYQPYQDDAPPYTPPEQHPYQLPGFSQAPPLSPRVQQNPSIPMAAPVQPPPARTTYVPPPSSSSRTSAIPTSTTPTPRIRRDSDPVQMILPTLPSLPARPAPTPSAKCCVLKPLPYGWSPTTPDGQVDPMDAALSAAPASGYQNVHWNHAFRDLQCDGGCKNPFAFASRIRYTCVTCKNSSFDLCEACFGRFEGEEEGGMGAIHNPNHELMKMDLAFPDWSHPAWNGGIEDLGKTVRQIGAKTLAWEKGDAKRGQECVLHMPLPEEVSRKPEVLEMDGMNLSAIGLIAILTRLEQNLTEITVRSGPELGGMELAKVFMVFLDEKLDSFPRLHTIRAIGCNFFDFRSNEASKKVDYAKIIANQFTKARARQQKQLEAWIQERTEVQASSGGAFCGLFGSSSKKSSKPKPYVRPACKVQFSICDGRMSGPCGFPGLQPAFWTTREPVLCYNVIRDLTLGIVEYLGDPDRMLDPVAERVRILNKRKVERYARFVQLLGGAERMTEEANLFLNAFLDDSVSRY</sequence>
<evidence type="ECO:0000256" key="2">
    <source>
        <dbReference type="ARBA" id="ARBA00022771"/>
    </source>
</evidence>
<evidence type="ECO:0008006" key="7">
    <source>
        <dbReference type="Google" id="ProtNLM"/>
    </source>
</evidence>
<dbReference type="Proteomes" id="UP000696485">
    <property type="component" value="Unassembled WGS sequence"/>
</dbReference>
<organism evidence="5 6">
    <name type="scientific">Podila minutissima</name>
    <dbReference type="NCBI Taxonomy" id="64525"/>
    <lineage>
        <taxon>Eukaryota</taxon>
        <taxon>Fungi</taxon>
        <taxon>Fungi incertae sedis</taxon>
        <taxon>Mucoromycota</taxon>
        <taxon>Mortierellomycotina</taxon>
        <taxon>Mortierellomycetes</taxon>
        <taxon>Mortierellales</taxon>
        <taxon>Mortierellaceae</taxon>
        <taxon>Podila</taxon>
    </lineage>
</organism>
<feature type="compositionally biased region" description="Low complexity" evidence="4">
    <location>
        <begin position="171"/>
        <end position="186"/>
    </location>
</feature>
<gene>
    <name evidence="5" type="ORF">BG006_006039</name>
</gene>
<dbReference type="EMBL" id="JAAAUY010000035">
    <property type="protein sequence ID" value="KAF9337162.1"/>
    <property type="molecule type" value="Genomic_DNA"/>
</dbReference>
<dbReference type="SUPFAM" id="SSF57850">
    <property type="entry name" value="RING/U-box"/>
    <property type="match status" value="1"/>
</dbReference>
<comment type="caution">
    <text evidence="5">The sequence shown here is derived from an EMBL/GenBank/DDBJ whole genome shotgun (WGS) entry which is preliminary data.</text>
</comment>
<feature type="compositionally biased region" description="Low complexity" evidence="4">
    <location>
        <begin position="26"/>
        <end position="37"/>
    </location>
</feature>
<dbReference type="GO" id="GO:0008270">
    <property type="term" value="F:zinc ion binding"/>
    <property type="evidence" value="ECO:0007669"/>
    <property type="project" value="UniProtKB-KW"/>
</dbReference>
<feature type="compositionally biased region" description="Polar residues" evidence="4">
    <location>
        <begin position="78"/>
        <end position="92"/>
    </location>
</feature>
<keyword evidence="6" id="KW-1185">Reference proteome</keyword>
<evidence type="ECO:0000256" key="4">
    <source>
        <dbReference type="SAM" id="MobiDB-lite"/>
    </source>
</evidence>
<dbReference type="AlphaFoldDB" id="A0A9P5SS06"/>
<dbReference type="Gene3D" id="3.30.60.90">
    <property type="match status" value="1"/>
</dbReference>